<dbReference type="SUPFAM" id="SSF88946">
    <property type="entry name" value="Sigma2 domain of RNA polymerase sigma factors"/>
    <property type="match status" value="1"/>
</dbReference>
<dbReference type="Gene3D" id="1.10.1740.10">
    <property type="match status" value="1"/>
</dbReference>
<keyword evidence="8" id="KW-1185">Reference proteome</keyword>
<dbReference type="InterPro" id="IPR007627">
    <property type="entry name" value="RNA_pol_sigma70_r2"/>
</dbReference>
<dbReference type="EMBL" id="JBHMFA010000015">
    <property type="protein sequence ID" value="MFB9106159.1"/>
    <property type="molecule type" value="Genomic_DNA"/>
</dbReference>
<dbReference type="Pfam" id="PF08281">
    <property type="entry name" value="Sigma70_r4_2"/>
    <property type="match status" value="1"/>
</dbReference>
<proteinExistence type="inferred from homology"/>
<keyword evidence="2" id="KW-0805">Transcription regulation</keyword>
<dbReference type="PANTHER" id="PTHR43133:SF46">
    <property type="entry name" value="RNA POLYMERASE SIGMA-70 FACTOR ECF SUBFAMILY"/>
    <property type="match status" value="1"/>
</dbReference>
<evidence type="ECO:0000313" key="7">
    <source>
        <dbReference type="EMBL" id="MFB9106159.1"/>
    </source>
</evidence>
<name>A0ABV5H2P4_9FLAO</name>
<dbReference type="InterPro" id="IPR013325">
    <property type="entry name" value="RNA_pol_sigma_r2"/>
</dbReference>
<dbReference type="Proteomes" id="UP001589590">
    <property type="component" value="Unassembled WGS sequence"/>
</dbReference>
<dbReference type="NCBIfam" id="TIGR02937">
    <property type="entry name" value="sigma70-ECF"/>
    <property type="match status" value="1"/>
</dbReference>
<accession>A0ABV5H2P4</accession>
<evidence type="ECO:0000256" key="3">
    <source>
        <dbReference type="ARBA" id="ARBA00023082"/>
    </source>
</evidence>
<keyword evidence="4" id="KW-0804">Transcription</keyword>
<evidence type="ECO:0000256" key="4">
    <source>
        <dbReference type="ARBA" id="ARBA00023163"/>
    </source>
</evidence>
<sequence length="191" mass="22755">MNELEATIAIKNGDKNAFKVLFDLYYDRLVAYMVTYTHDKMRSEDIVQQAFIDLWNAKEKLHECKSPKNYLYTITYNRFIDSINTDKRRHKLLNVVYEKALRDRIEEDSESLEKRVEKMNQIIETLPPKCRQTLEMNKINGLKYYEIAEIMGVSIKTVESQMSIAFKKIRKGFEKDNLYLFFLNLLKKELS</sequence>
<dbReference type="Gene3D" id="1.10.10.10">
    <property type="entry name" value="Winged helix-like DNA-binding domain superfamily/Winged helix DNA-binding domain"/>
    <property type="match status" value="1"/>
</dbReference>
<dbReference type="InterPro" id="IPR014327">
    <property type="entry name" value="RNA_pol_sigma70_bacteroid"/>
</dbReference>
<protein>
    <submittedName>
        <fullName evidence="7">RNA polymerase sigma factor</fullName>
    </submittedName>
</protein>
<dbReference type="InterPro" id="IPR014284">
    <property type="entry name" value="RNA_pol_sigma-70_dom"/>
</dbReference>
<dbReference type="InterPro" id="IPR013249">
    <property type="entry name" value="RNA_pol_sigma70_r4_t2"/>
</dbReference>
<evidence type="ECO:0000259" key="5">
    <source>
        <dbReference type="Pfam" id="PF04542"/>
    </source>
</evidence>
<comment type="similarity">
    <text evidence="1">Belongs to the sigma-70 factor family. ECF subfamily.</text>
</comment>
<dbReference type="CDD" id="cd06171">
    <property type="entry name" value="Sigma70_r4"/>
    <property type="match status" value="1"/>
</dbReference>
<evidence type="ECO:0000259" key="6">
    <source>
        <dbReference type="Pfam" id="PF08281"/>
    </source>
</evidence>
<comment type="caution">
    <text evidence="7">The sequence shown here is derived from an EMBL/GenBank/DDBJ whole genome shotgun (WGS) entry which is preliminary data.</text>
</comment>
<feature type="domain" description="RNA polymerase sigma factor 70 region 4 type 2" evidence="6">
    <location>
        <begin position="120"/>
        <end position="169"/>
    </location>
</feature>
<dbReference type="PANTHER" id="PTHR43133">
    <property type="entry name" value="RNA POLYMERASE ECF-TYPE SIGMA FACTO"/>
    <property type="match status" value="1"/>
</dbReference>
<dbReference type="RefSeq" id="WP_290267660.1">
    <property type="nucleotide sequence ID" value="NZ_JAUFQP010000001.1"/>
</dbReference>
<dbReference type="InterPro" id="IPR013324">
    <property type="entry name" value="RNA_pol_sigma_r3/r4-like"/>
</dbReference>
<evidence type="ECO:0000256" key="2">
    <source>
        <dbReference type="ARBA" id="ARBA00023015"/>
    </source>
</evidence>
<keyword evidence="3" id="KW-0731">Sigma factor</keyword>
<feature type="domain" description="RNA polymerase sigma-70 region 2" evidence="5">
    <location>
        <begin position="21"/>
        <end position="88"/>
    </location>
</feature>
<dbReference type="Pfam" id="PF04542">
    <property type="entry name" value="Sigma70_r2"/>
    <property type="match status" value="1"/>
</dbReference>
<organism evidence="7 8">
    <name type="scientific">Algibacter miyuki</name>
    <dbReference type="NCBI Taxonomy" id="1306933"/>
    <lineage>
        <taxon>Bacteria</taxon>
        <taxon>Pseudomonadati</taxon>
        <taxon>Bacteroidota</taxon>
        <taxon>Flavobacteriia</taxon>
        <taxon>Flavobacteriales</taxon>
        <taxon>Flavobacteriaceae</taxon>
        <taxon>Algibacter</taxon>
    </lineage>
</organism>
<dbReference type="SUPFAM" id="SSF88659">
    <property type="entry name" value="Sigma3 and sigma4 domains of RNA polymerase sigma factors"/>
    <property type="match status" value="1"/>
</dbReference>
<evidence type="ECO:0000256" key="1">
    <source>
        <dbReference type="ARBA" id="ARBA00010641"/>
    </source>
</evidence>
<reference evidence="7 8" key="1">
    <citation type="submission" date="2024-09" db="EMBL/GenBank/DDBJ databases">
        <authorList>
            <person name="Sun Q."/>
            <person name="Mori K."/>
        </authorList>
    </citation>
    <scope>NUCLEOTIDE SEQUENCE [LARGE SCALE GENOMIC DNA]</scope>
    <source>
        <strain evidence="7 8">CECT 8300</strain>
    </source>
</reference>
<gene>
    <name evidence="7" type="ORF">ACFFU1_14745</name>
</gene>
<dbReference type="InterPro" id="IPR036388">
    <property type="entry name" value="WH-like_DNA-bd_sf"/>
</dbReference>
<dbReference type="NCBIfam" id="TIGR02985">
    <property type="entry name" value="Sig70_bacteroi1"/>
    <property type="match status" value="1"/>
</dbReference>
<evidence type="ECO:0000313" key="8">
    <source>
        <dbReference type="Proteomes" id="UP001589590"/>
    </source>
</evidence>
<dbReference type="InterPro" id="IPR039425">
    <property type="entry name" value="RNA_pol_sigma-70-like"/>
</dbReference>